<name>A0A3S2VCC0_9SPHN</name>
<dbReference type="GO" id="GO:0006282">
    <property type="term" value="P:regulation of DNA repair"/>
    <property type="evidence" value="ECO:0007669"/>
    <property type="project" value="InterPro"/>
</dbReference>
<feature type="domain" description="RecX second three-helical" evidence="5">
    <location>
        <begin position="79"/>
        <end position="117"/>
    </location>
</feature>
<dbReference type="Pfam" id="PF02631">
    <property type="entry name" value="RecX_HTH2"/>
    <property type="match status" value="1"/>
</dbReference>
<dbReference type="AlphaFoldDB" id="A0A3S2VCC0"/>
<evidence type="ECO:0000313" key="6">
    <source>
        <dbReference type="EMBL" id="RVU04316.1"/>
    </source>
</evidence>
<comment type="subcellular location">
    <subcellularLocation>
        <location evidence="1">Cytoplasm</location>
    </subcellularLocation>
</comment>
<evidence type="ECO:0000256" key="2">
    <source>
        <dbReference type="ARBA" id="ARBA00009695"/>
    </source>
</evidence>
<protein>
    <recommendedName>
        <fullName evidence="3">Regulatory protein RecX</fullName>
    </recommendedName>
</protein>
<sequence length="204" mass="22547">MDDKSRPDRREKRPPRPLNGARLEEMALAYVARFAVSESKLQSYLARKFRERGWEEEGADVPALIDALVARFVSAGYVDDASYARMKSGSLLRRGYGQRRIGQALGQDGIDETIRAEVTPDQGAARAAALAYARKKRLGPYAREGALADPAIRQKQLGAMLRAGHDMGVARAILDFAEVESAEEWVAQAQDAAAREAGRTVWDW</sequence>
<accession>A0A3S2VCC0</accession>
<dbReference type="GO" id="GO:0005737">
    <property type="term" value="C:cytoplasm"/>
    <property type="evidence" value="ECO:0007669"/>
    <property type="project" value="UniProtKB-SubCell"/>
</dbReference>
<gene>
    <name evidence="6" type="ORF">EOE18_12575</name>
</gene>
<evidence type="ECO:0000256" key="3">
    <source>
        <dbReference type="ARBA" id="ARBA00018111"/>
    </source>
</evidence>
<dbReference type="Gene3D" id="1.10.10.10">
    <property type="entry name" value="Winged helix-like DNA-binding domain superfamily/Winged helix DNA-binding domain"/>
    <property type="match status" value="1"/>
</dbReference>
<dbReference type="InterPro" id="IPR003783">
    <property type="entry name" value="Regulatory_RecX"/>
</dbReference>
<dbReference type="InterPro" id="IPR053924">
    <property type="entry name" value="RecX_HTH_2nd"/>
</dbReference>
<reference evidence="6 7" key="1">
    <citation type="submission" date="2019-01" db="EMBL/GenBank/DDBJ databases">
        <authorList>
            <person name="Chen W.-M."/>
        </authorList>
    </citation>
    <scope>NUCLEOTIDE SEQUENCE [LARGE SCALE GENOMIC DNA]</scope>
    <source>
        <strain evidence="6 7">FSY-9</strain>
    </source>
</reference>
<evidence type="ECO:0000256" key="1">
    <source>
        <dbReference type="ARBA" id="ARBA00004496"/>
    </source>
</evidence>
<evidence type="ECO:0000259" key="5">
    <source>
        <dbReference type="Pfam" id="PF02631"/>
    </source>
</evidence>
<dbReference type="PANTHER" id="PTHR33602:SF1">
    <property type="entry name" value="REGULATORY PROTEIN RECX FAMILY PROTEIN"/>
    <property type="match status" value="1"/>
</dbReference>
<organism evidence="6 7">
    <name type="scientific">Novosphingobium umbonatum</name>
    <dbReference type="NCBI Taxonomy" id="1908524"/>
    <lineage>
        <taxon>Bacteria</taxon>
        <taxon>Pseudomonadati</taxon>
        <taxon>Pseudomonadota</taxon>
        <taxon>Alphaproteobacteria</taxon>
        <taxon>Sphingomonadales</taxon>
        <taxon>Sphingomonadaceae</taxon>
        <taxon>Novosphingobium</taxon>
    </lineage>
</organism>
<dbReference type="PANTHER" id="PTHR33602">
    <property type="entry name" value="REGULATORY PROTEIN RECX FAMILY PROTEIN"/>
    <property type="match status" value="1"/>
</dbReference>
<dbReference type="InterPro" id="IPR036388">
    <property type="entry name" value="WH-like_DNA-bd_sf"/>
</dbReference>
<keyword evidence="4" id="KW-0963">Cytoplasm</keyword>
<comment type="caution">
    <text evidence="6">The sequence shown here is derived from an EMBL/GenBank/DDBJ whole genome shotgun (WGS) entry which is preliminary data.</text>
</comment>
<dbReference type="OrthoDB" id="7432442at2"/>
<dbReference type="Proteomes" id="UP000282837">
    <property type="component" value="Unassembled WGS sequence"/>
</dbReference>
<dbReference type="EMBL" id="SACO01000009">
    <property type="protein sequence ID" value="RVU04316.1"/>
    <property type="molecule type" value="Genomic_DNA"/>
</dbReference>
<evidence type="ECO:0000256" key="4">
    <source>
        <dbReference type="ARBA" id="ARBA00022490"/>
    </source>
</evidence>
<proteinExistence type="inferred from homology"/>
<dbReference type="RefSeq" id="WP_127710024.1">
    <property type="nucleotide sequence ID" value="NZ_SACO01000009.1"/>
</dbReference>
<comment type="similarity">
    <text evidence="2">Belongs to the RecX family.</text>
</comment>
<keyword evidence="7" id="KW-1185">Reference proteome</keyword>
<evidence type="ECO:0000313" key="7">
    <source>
        <dbReference type="Proteomes" id="UP000282837"/>
    </source>
</evidence>